<protein>
    <submittedName>
        <fullName evidence="1">Uncharacterized protein</fullName>
    </submittedName>
</protein>
<dbReference type="AlphaFoldDB" id="Q86ID4"/>
<accession>Q86ID4</accession>
<dbReference type="VEuPathDB" id="AmoebaDB:DDB_G0275487"/>
<name>Q86ID4_DICDI</name>
<dbReference type="InterPro" id="IPR027417">
    <property type="entry name" value="P-loop_NTPase"/>
</dbReference>
<dbReference type="dictyBase" id="DDB_G0275487"/>
<comment type="caution">
    <text evidence="1">The sequence shown here is derived from an EMBL/GenBank/DDBJ whole genome shotgun (WGS) entry which is preliminary data.</text>
</comment>
<organism evidence="1 2">
    <name type="scientific">Dictyostelium discoideum</name>
    <name type="common">Social amoeba</name>
    <dbReference type="NCBI Taxonomy" id="44689"/>
    <lineage>
        <taxon>Eukaryota</taxon>
        <taxon>Amoebozoa</taxon>
        <taxon>Evosea</taxon>
        <taxon>Eumycetozoa</taxon>
        <taxon>Dictyostelia</taxon>
        <taxon>Dictyosteliales</taxon>
        <taxon>Dictyosteliaceae</taxon>
        <taxon>Dictyostelium</taxon>
    </lineage>
</organism>
<evidence type="ECO:0000313" key="2">
    <source>
        <dbReference type="Proteomes" id="UP000002195"/>
    </source>
</evidence>
<proteinExistence type="predicted"/>
<evidence type="ECO:0000313" key="1">
    <source>
        <dbReference type="EMBL" id="EAL69494.1"/>
    </source>
</evidence>
<reference evidence="1 2" key="1">
    <citation type="journal article" date="2005" name="Nature">
        <title>The genome of the social amoeba Dictyostelium discoideum.</title>
        <authorList>
            <consortium name="The Dictyostelium discoideum Sequencing Consortium"/>
            <person name="Eichinger L."/>
            <person name="Pachebat J.A."/>
            <person name="Glockner G."/>
            <person name="Rajandream M.A."/>
            <person name="Sucgang R."/>
            <person name="Berriman M."/>
            <person name="Song J."/>
            <person name="Olsen R."/>
            <person name="Szafranski K."/>
            <person name="Xu Q."/>
            <person name="Tunggal B."/>
            <person name="Kummerfeld S."/>
            <person name="Madera M."/>
            <person name="Konfortov B.A."/>
            <person name="Rivero F."/>
            <person name="Bankier A.T."/>
            <person name="Lehmann R."/>
            <person name="Hamlin N."/>
            <person name="Davies R."/>
            <person name="Gaudet P."/>
            <person name="Fey P."/>
            <person name="Pilcher K."/>
            <person name="Chen G."/>
            <person name="Saunders D."/>
            <person name="Sodergren E."/>
            <person name="Davis P."/>
            <person name="Kerhornou A."/>
            <person name="Nie X."/>
            <person name="Hall N."/>
            <person name="Anjard C."/>
            <person name="Hemphill L."/>
            <person name="Bason N."/>
            <person name="Farbrother P."/>
            <person name="Desany B."/>
            <person name="Just E."/>
            <person name="Morio T."/>
            <person name="Rost R."/>
            <person name="Churcher C."/>
            <person name="Cooper J."/>
            <person name="Haydock S."/>
            <person name="van Driessche N."/>
            <person name="Cronin A."/>
            <person name="Goodhead I."/>
            <person name="Muzny D."/>
            <person name="Mourier T."/>
            <person name="Pain A."/>
            <person name="Lu M."/>
            <person name="Harper D."/>
            <person name="Lindsay R."/>
            <person name="Hauser H."/>
            <person name="James K."/>
            <person name="Quiles M."/>
            <person name="Madan Babu M."/>
            <person name="Saito T."/>
            <person name="Buchrieser C."/>
            <person name="Wardroper A."/>
            <person name="Felder M."/>
            <person name="Thangavelu M."/>
            <person name="Johnson D."/>
            <person name="Knights A."/>
            <person name="Loulseged H."/>
            <person name="Mungall K."/>
            <person name="Oliver K."/>
            <person name="Price C."/>
            <person name="Quail M.A."/>
            <person name="Urushihara H."/>
            <person name="Hernandez J."/>
            <person name="Rabbinowitsch E."/>
            <person name="Steffen D."/>
            <person name="Sanders M."/>
            <person name="Ma J."/>
            <person name="Kohara Y."/>
            <person name="Sharp S."/>
            <person name="Simmonds M."/>
            <person name="Spiegler S."/>
            <person name="Tivey A."/>
            <person name="Sugano S."/>
            <person name="White B."/>
            <person name="Walker D."/>
            <person name="Woodward J."/>
            <person name="Winckler T."/>
            <person name="Tanaka Y."/>
            <person name="Shaulsky G."/>
            <person name="Schleicher M."/>
            <person name="Weinstock G."/>
            <person name="Rosenthal A."/>
            <person name="Cox E.C."/>
            <person name="Chisholm R.L."/>
            <person name="Gibbs R."/>
            <person name="Loomis W.F."/>
            <person name="Platzer M."/>
            <person name="Kay R.R."/>
            <person name="Williams J."/>
            <person name="Dear P.H."/>
            <person name="Noegel A.A."/>
            <person name="Barrell B."/>
            <person name="Kuspa A."/>
        </authorList>
    </citation>
    <scope>NUCLEOTIDE SEQUENCE [LARGE SCALE GENOMIC DNA]</scope>
    <source>
        <strain evidence="1 2">AX4</strain>
    </source>
</reference>
<accession>Q552U5</accession>
<dbReference type="EMBL" id="AAFI02000013">
    <property type="protein sequence ID" value="EAL69494.1"/>
    <property type="molecule type" value="Genomic_DNA"/>
</dbReference>
<dbReference type="SUPFAM" id="SSF52540">
    <property type="entry name" value="P-loop containing nucleoside triphosphate hydrolases"/>
    <property type="match status" value="1"/>
</dbReference>
<dbReference type="CDD" id="cd00267">
    <property type="entry name" value="ABC_ATPase"/>
    <property type="match status" value="1"/>
</dbReference>
<dbReference type="Proteomes" id="UP000002195">
    <property type="component" value="Unassembled WGS sequence"/>
</dbReference>
<dbReference type="GeneID" id="8620173"/>
<dbReference type="PaxDb" id="44689-DDB0167163"/>
<dbReference type="InParanoid" id="Q86ID4"/>
<sequence>MCFGDADKIATKETVKLVEKIIDVKKEEFLKNQKILSEFMNKGYGLILKNDFKCSSMVMGIGSSGCGKSTTLNLMHGNNFVTGKDCGDVTMQLSIPTPSVKYPNTKVIDCVGFTPSLSSFCKLILIYFQRGFFPDYFLYPSSNDRTEQIVTLYRMIRMDYVKIMVVPFSAKNYHSNIELIKEIDPTMSESEVDTKSLKKAFNSDMVSHIIEKLAEIKLKNDETLKGKVIVVESLDKVPEVIGSMKTMFLNEFFIGGKFIDSITYEQFCENSSDDDPQSTKIFLYGLLVDAMKTLSSFAKYDNNGVLIGIEEQKFLKDN</sequence>
<dbReference type="RefSeq" id="XP_643586.1">
    <property type="nucleotide sequence ID" value="XM_638494.1"/>
</dbReference>
<gene>
    <name evidence="1" type="ORF">DDB_G0275487</name>
</gene>
<keyword evidence="2" id="KW-1185">Reference proteome</keyword>
<dbReference type="HOGENOM" id="CLU_875576_0_0_1"/>
<dbReference type="Gene3D" id="3.40.50.300">
    <property type="entry name" value="P-loop containing nucleotide triphosphate hydrolases"/>
    <property type="match status" value="1"/>
</dbReference>
<dbReference type="KEGG" id="ddi:DDB_G0275487"/>